<evidence type="ECO:0000256" key="13">
    <source>
        <dbReference type="RuleBase" id="RU000682"/>
    </source>
</evidence>
<evidence type="ECO:0000313" key="16">
    <source>
        <dbReference type="Ensembl" id="ENSCSAP00000011957.1"/>
    </source>
</evidence>
<reference evidence="16" key="3">
    <citation type="submission" date="2025-09" db="UniProtKB">
        <authorList>
            <consortium name="Ensembl"/>
        </authorList>
    </citation>
    <scope>IDENTIFICATION</scope>
</reference>
<dbReference type="GO" id="GO:0045627">
    <property type="term" value="P:positive regulation of T-helper 1 cell differentiation"/>
    <property type="evidence" value="ECO:0007669"/>
    <property type="project" value="Ensembl"/>
</dbReference>
<dbReference type="SMART" id="SM00389">
    <property type="entry name" value="HOX"/>
    <property type="match status" value="1"/>
</dbReference>
<keyword evidence="17" id="KW-1185">Reference proteome</keyword>
<evidence type="ECO:0000256" key="4">
    <source>
        <dbReference type="ARBA" id="ARBA00023125"/>
    </source>
</evidence>
<dbReference type="GO" id="GO:0050679">
    <property type="term" value="P:positive regulation of epithelial cell proliferation"/>
    <property type="evidence" value="ECO:0007669"/>
    <property type="project" value="Ensembl"/>
</dbReference>
<evidence type="ECO:0000256" key="12">
    <source>
        <dbReference type="PROSITE-ProRule" id="PRU00108"/>
    </source>
</evidence>
<evidence type="ECO:0000256" key="10">
    <source>
        <dbReference type="ARBA" id="ARBA00070859"/>
    </source>
</evidence>
<dbReference type="OMA" id="VHHGGPF"/>
<dbReference type="GO" id="GO:0046622">
    <property type="term" value="P:positive regulation of organ growth"/>
    <property type="evidence" value="ECO:0007669"/>
    <property type="project" value="Ensembl"/>
</dbReference>
<evidence type="ECO:0000256" key="7">
    <source>
        <dbReference type="ARBA" id="ARBA00023242"/>
    </source>
</evidence>
<evidence type="ECO:0000256" key="3">
    <source>
        <dbReference type="ARBA" id="ARBA00023015"/>
    </source>
</evidence>
<dbReference type="GO" id="GO:0001889">
    <property type="term" value="P:liver development"/>
    <property type="evidence" value="ECO:0007669"/>
    <property type="project" value="Ensembl"/>
</dbReference>
<evidence type="ECO:0000256" key="1">
    <source>
        <dbReference type="ARBA" id="ARBA00004123"/>
    </source>
</evidence>
<reference evidence="16 17" key="1">
    <citation type="submission" date="2014-03" db="EMBL/GenBank/DDBJ databases">
        <authorList>
            <person name="Warren W."/>
            <person name="Wilson R.K."/>
        </authorList>
    </citation>
    <scope>NUCLEOTIDE SEQUENCE</scope>
</reference>
<dbReference type="GO" id="GO:0045629">
    <property type="term" value="P:negative regulation of T-helper 2 cell differentiation"/>
    <property type="evidence" value="ECO:0007669"/>
    <property type="project" value="Ensembl"/>
</dbReference>
<dbReference type="PANTHER" id="PTHR46808:SF1">
    <property type="entry name" value="H2.0-LIKE HOMEOBOX PROTEIN"/>
    <property type="match status" value="1"/>
</dbReference>
<comment type="function">
    <text evidence="9">Transcription factor required for TBX21/T-bet-dependent maturation of Th1 cells as well as maintenance of Th1-specific gene expression. Involved in embryogenesis and hematopoiesis.</text>
</comment>
<comment type="similarity">
    <text evidence="8">Belongs to the H2.0 homeobox family.</text>
</comment>
<dbReference type="STRING" id="60711.ENSCSAP00000011957"/>
<dbReference type="GO" id="GO:0007519">
    <property type="term" value="P:skeletal muscle tissue development"/>
    <property type="evidence" value="ECO:0007669"/>
    <property type="project" value="Ensembl"/>
</dbReference>
<dbReference type="AlphaFoldDB" id="A0A0D9RTL8"/>
<dbReference type="PROSITE" id="PS00027">
    <property type="entry name" value="HOMEOBOX_1"/>
    <property type="match status" value="1"/>
</dbReference>
<comment type="subcellular location">
    <subcellularLocation>
        <location evidence="1 12 13">Nucleus</location>
    </subcellularLocation>
</comment>
<dbReference type="InterPro" id="IPR017970">
    <property type="entry name" value="Homeobox_CS"/>
</dbReference>
<dbReference type="PRINTS" id="PR00031">
    <property type="entry name" value="HTHREPRESSR"/>
</dbReference>
<dbReference type="Gene3D" id="1.10.10.60">
    <property type="entry name" value="Homeodomain-like"/>
    <property type="match status" value="1"/>
</dbReference>
<sequence length="494" mass="51406">MFAAGLAPFYASNFSLWSAAYCSSTGPGGCSFPLDPAAVKKPSFCIADILHAGVGDLGAAPEGLAGASAAALTAHLGSVHPHASFQAAARSPLRPTPVVAPSEVPAGFPQRLSPLSAAYHHHHPQQQQQQQQQPQQQQPSQPQPPPPPRAGALQPPASGTRVVPNPHHSGSAPAPSSKDLKFGIDRILSAEFDPKVKEGNTLRDLTSLLTGGRPAGVHLSGLQPSAGQFFASLDPINEASAILSPLSSNPRNSVQHQFQDTFPGPYAVLTKDTMPQTYKRKRSWSRAVFSNLQRKGLEKRFEIQKYVTKPDRKQLAAMLGLTDAQVKVWFQNRRMKWRHSKEAQAQKDKDKEAGEKPSGGGPAADGEQDERSPSRSEGEAESESSDSESLDMAPSDTERTEGAERSLHQTTVIKAPVTGALISASSAGSGGSSGGGGSSFSFSSASSLSSSNTSAGCASSLGGGGASASELLPVPQPTASSAPKSPEPPKGALG</sequence>
<feature type="compositionally biased region" description="Basic and acidic residues" evidence="14">
    <location>
        <begin position="340"/>
        <end position="355"/>
    </location>
</feature>
<dbReference type="GO" id="GO:0045063">
    <property type="term" value="P:T-helper 1 cell differentiation"/>
    <property type="evidence" value="ECO:0007669"/>
    <property type="project" value="Ensembl"/>
</dbReference>
<dbReference type="PANTHER" id="PTHR46808">
    <property type="entry name" value="H2.0-LIKE HOMEOBOX PROTEIN"/>
    <property type="match status" value="1"/>
</dbReference>
<feature type="DNA-binding region" description="Homeobox" evidence="12">
    <location>
        <begin position="282"/>
        <end position="341"/>
    </location>
</feature>
<dbReference type="SUPFAM" id="SSF46689">
    <property type="entry name" value="Homeodomain-like"/>
    <property type="match status" value="1"/>
</dbReference>
<dbReference type="Bgee" id="ENSCSAG00000015879">
    <property type="expression patterns" value="Expressed in liver and 4 other cell types or tissues"/>
</dbReference>
<evidence type="ECO:0000256" key="5">
    <source>
        <dbReference type="ARBA" id="ARBA00023155"/>
    </source>
</evidence>
<dbReference type="FunFam" id="1.10.10.60:FF:000249">
    <property type="entry name" value="H2.0-like homeobox protein"/>
    <property type="match status" value="1"/>
</dbReference>
<dbReference type="InterPro" id="IPR000047">
    <property type="entry name" value="HTH_motif"/>
</dbReference>
<dbReference type="GO" id="GO:0005634">
    <property type="term" value="C:nucleus"/>
    <property type="evidence" value="ECO:0007669"/>
    <property type="project" value="UniProtKB-SubCell"/>
</dbReference>
<feature type="compositionally biased region" description="Low complexity" evidence="14">
    <location>
        <begin position="125"/>
        <end position="140"/>
    </location>
</feature>
<feature type="compositionally biased region" description="Gly residues" evidence="14">
    <location>
        <begin position="428"/>
        <end position="438"/>
    </location>
</feature>
<keyword evidence="4 12" id="KW-0238">DNA-binding</keyword>
<evidence type="ECO:0000313" key="17">
    <source>
        <dbReference type="Proteomes" id="UP000029965"/>
    </source>
</evidence>
<feature type="compositionally biased region" description="Basic and acidic residues" evidence="14">
    <location>
        <begin position="396"/>
        <end position="407"/>
    </location>
</feature>
<reference evidence="16" key="2">
    <citation type="submission" date="2025-08" db="UniProtKB">
        <authorList>
            <consortium name="Ensembl"/>
        </authorList>
    </citation>
    <scope>IDENTIFICATION</scope>
</reference>
<keyword evidence="3" id="KW-0805">Transcription regulation</keyword>
<dbReference type="GO" id="GO:0048557">
    <property type="term" value="P:embryonic digestive tract morphogenesis"/>
    <property type="evidence" value="ECO:0007669"/>
    <property type="project" value="Ensembl"/>
</dbReference>
<feature type="compositionally biased region" description="Low complexity" evidence="14">
    <location>
        <begin position="164"/>
        <end position="177"/>
    </location>
</feature>
<dbReference type="EMBL" id="AQIB01130180">
    <property type="status" value="NOT_ANNOTATED_CDS"/>
    <property type="molecule type" value="Genomic_DNA"/>
</dbReference>
<organism evidence="16 17">
    <name type="scientific">Chlorocebus sabaeus</name>
    <name type="common">Green monkey</name>
    <name type="synonym">Simia sabaea</name>
    <dbReference type="NCBI Taxonomy" id="60711"/>
    <lineage>
        <taxon>Eukaryota</taxon>
        <taxon>Metazoa</taxon>
        <taxon>Chordata</taxon>
        <taxon>Craniata</taxon>
        <taxon>Vertebrata</taxon>
        <taxon>Euteleostomi</taxon>
        <taxon>Mammalia</taxon>
        <taxon>Eutheria</taxon>
        <taxon>Euarchontoglires</taxon>
        <taxon>Primates</taxon>
        <taxon>Haplorrhini</taxon>
        <taxon>Catarrhini</taxon>
        <taxon>Cercopithecidae</taxon>
        <taxon>Cercopithecinae</taxon>
        <taxon>Chlorocebus</taxon>
    </lineage>
</organism>
<protein>
    <recommendedName>
        <fullName evidence="10">H2.0-like homeobox protein</fullName>
    </recommendedName>
    <alternativeName>
        <fullName evidence="11">Homeobox protein HLX1</fullName>
    </alternativeName>
</protein>
<name>A0A0D9RTL8_CHLSB</name>
<dbReference type="PRINTS" id="PR00024">
    <property type="entry name" value="HOMEOBOX"/>
</dbReference>
<evidence type="ECO:0000256" key="9">
    <source>
        <dbReference type="ARBA" id="ARBA00056583"/>
    </source>
</evidence>
<evidence type="ECO:0000256" key="14">
    <source>
        <dbReference type="SAM" id="MobiDB-lite"/>
    </source>
</evidence>
<feature type="compositionally biased region" description="Pro residues" evidence="14">
    <location>
        <begin position="485"/>
        <end position="494"/>
    </location>
</feature>
<dbReference type="GO" id="GO:0035265">
    <property type="term" value="P:organ growth"/>
    <property type="evidence" value="ECO:0007669"/>
    <property type="project" value="Ensembl"/>
</dbReference>
<evidence type="ECO:0000259" key="15">
    <source>
        <dbReference type="PROSITE" id="PS50071"/>
    </source>
</evidence>
<dbReference type="CDD" id="cd00086">
    <property type="entry name" value="homeodomain"/>
    <property type="match status" value="1"/>
</dbReference>
<evidence type="ECO:0000256" key="2">
    <source>
        <dbReference type="ARBA" id="ARBA00022782"/>
    </source>
</evidence>
<dbReference type="GO" id="GO:0050673">
    <property type="term" value="P:epithelial cell proliferation"/>
    <property type="evidence" value="ECO:0007669"/>
    <property type="project" value="Ensembl"/>
</dbReference>
<evidence type="ECO:0000256" key="6">
    <source>
        <dbReference type="ARBA" id="ARBA00023163"/>
    </source>
</evidence>
<accession>A0A0D9RTL8</accession>
<dbReference type="GeneTree" id="ENSGT00950000183093"/>
<dbReference type="GO" id="GO:0043565">
    <property type="term" value="F:sequence-specific DNA binding"/>
    <property type="evidence" value="ECO:0007669"/>
    <property type="project" value="Ensembl"/>
</dbReference>
<feature type="domain" description="Homeobox" evidence="15">
    <location>
        <begin position="280"/>
        <end position="340"/>
    </location>
</feature>
<keyword evidence="6" id="KW-0804">Transcription</keyword>
<dbReference type="InterPro" id="IPR020479">
    <property type="entry name" value="HD_metazoa"/>
</dbReference>
<dbReference type="InterPro" id="IPR052497">
    <property type="entry name" value="H2.0_Homeobox_TF"/>
</dbReference>
<keyword evidence="7 12" id="KW-0539">Nucleus</keyword>
<dbReference type="GO" id="GO:0045064">
    <property type="term" value="P:T-helper 2 cell differentiation"/>
    <property type="evidence" value="ECO:0007669"/>
    <property type="project" value="Ensembl"/>
</dbReference>
<evidence type="ECO:0000256" key="8">
    <source>
        <dbReference type="ARBA" id="ARBA00038504"/>
    </source>
</evidence>
<feature type="compositionally biased region" description="Basic and acidic residues" evidence="14">
    <location>
        <begin position="369"/>
        <end position="378"/>
    </location>
</feature>
<dbReference type="GO" id="GO:0048484">
    <property type="term" value="P:enteric nervous system development"/>
    <property type="evidence" value="ECO:0007669"/>
    <property type="project" value="Ensembl"/>
</dbReference>
<dbReference type="jPOST" id="A0A0D9RTL8"/>
<feature type="region of interest" description="Disordered" evidence="14">
    <location>
        <begin position="118"/>
        <end position="179"/>
    </location>
</feature>
<dbReference type="Proteomes" id="UP000029965">
    <property type="component" value="Chromosome 25"/>
</dbReference>
<dbReference type="Ensembl" id="ENSCSAT00000013976.1">
    <property type="protein sequence ID" value="ENSCSAP00000011957.1"/>
    <property type="gene ID" value="ENSCSAG00000015879.1"/>
</dbReference>
<feature type="compositionally biased region" description="Low complexity" evidence="14">
    <location>
        <begin position="439"/>
        <end position="460"/>
    </location>
</feature>
<gene>
    <name evidence="16" type="primary">HLX</name>
</gene>
<evidence type="ECO:0000256" key="11">
    <source>
        <dbReference type="ARBA" id="ARBA00081876"/>
    </source>
</evidence>
<feature type="region of interest" description="Disordered" evidence="14">
    <location>
        <begin position="337"/>
        <end position="494"/>
    </location>
</feature>
<feature type="compositionally biased region" description="Acidic residues" evidence="14">
    <location>
        <begin position="379"/>
        <end position="389"/>
    </location>
</feature>
<dbReference type="InterPro" id="IPR009057">
    <property type="entry name" value="Homeodomain-like_sf"/>
</dbReference>
<dbReference type="eggNOG" id="KOG0488">
    <property type="taxonomic scope" value="Eukaryota"/>
</dbReference>
<dbReference type="GO" id="GO:0000981">
    <property type="term" value="F:DNA-binding transcription factor activity, RNA polymerase II-specific"/>
    <property type="evidence" value="ECO:0007669"/>
    <property type="project" value="InterPro"/>
</dbReference>
<keyword evidence="2" id="KW-0221">Differentiation</keyword>
<keyword evidence="5 12" id="KW-0371">Homeobox</keyword>
<dbReference type="Pfam" id="PF00046">
    <property type="entry name" value="Homeodomain"/>
    <property type="match status" value="1"/>
</dbReference>
<proteinExistence type="inferred from homology"/>
<dbReference type="InterPro" id="IPR001356">
    <property type="entry name" value="HD"/>
</dbReference>
<dbReference type="PROSITE" id="PS50071">
    <property type="entry name" value="HOMEOBOX_2"/>
    <property type="match status" value="1"/>
</dbReference>